<feature type="transmembrane region" description="Helical" evidence="1">
    <location>
        <begin position="63"/>
        <end position="84"/>
    </location>
</feature>
<name>A0A8D4UUB8_9FIRM</name>
<reference evidence="3" key="1">
    <citation type="submission" date="2019-05" db="EMBL/GenBank/DDBJ databases">
        <title>Complete genome sequencing of Dialister sp. strain 5BBH33.</title>
        <authorList>
            <person name="Sakamoto M."/>
            <person name="Murakami T."/>
            <person name="Mori H."/>
        </authorList>
    </citation>
    <scope>NUCLEOTIDE SEQUENCE [LARGE SCALE GENOMIC DNA]</scope>
    <source>
        <strain evidence="3">5BBH33</strain>
    </source>
</reference>
<sequence>MKVIGARAPLVLCIFTGILLSEAVNHMLTAGAYFSQYPYLTQSFTILNIENISLNLFIMQLHFGIKIVLNLITVLSILASLYVYKKL</sequence>
<evidence type="ECO:0000313" key="2">
    <source>
        <dbReference type="EMBL" id="BBK25067.1"/>
    </source>
</evidence>
<dbReference type="KEGG" id="dho:Dia5BBH33_10020"/>
<evidence type="ECO:0000256" key="1">
    <source>
        <dbReference type="SAM" id="Phobius"/>
    </source>
</evidence>
<dbReference type="RefSeq" id="WP_022382509.1">
    <property type="nucleotide sequence ID" value="NZ_AP019697.1"/>
</dbReference>
<dbReference type="GeneID" id="92716214"/>
<organism evidence="2 3">
    <name type="scientific">Dialister hominis</name>
    <dbReference type="NCBI Taxonomy" id="2582419"/>
    <lineage>
        <taxon>Bacteria</taxon>
        <taxon>Bacillati</taxon>
        <taxon>Bacillota</taxon>
        <taxon>Negativicutes</taxon>
        <taxon>Veillonellales</taxon>
        <taxon>Veillonellaceae</taxon>
        <taxon>Dialister</taxon>
    </lineage>
</organism>
<evidence type="ECO:0008006" key="4">
    <source>
        <dbReference type="Google" id="ProtNLM"/>
    </source>
</evidence>
<dbReference type="Proteomes" id="UP000320585">
    <property type="component" value="Chromosome"/>
</dbReference>
<dbReference type="Pfam" id="PF14209">
    <property type="entry name" value="DUF4321"/>
    <property type="match status" value="1"/>
</dbReference>
<keyword evidence="1" id="KW-1133">Transmembrane helix</keyword>
<gene>
    <name evidence="2" type="ORF">Dia5BBH33_10020</name>
</gene>
<dbReference type="InterPro" id="IPR025470">
    <property type="entry name" value="DUF4321"/>
</dbReference>
<keyword evidence="1" id="KW-0812">Transmembrane</keyword>
<dbReference type="AlphaFoldDB" id="A0A8D4UUB8"/>
<keyword evidence="3" id="KW-1185">Reference proteome</keyword>
<dbReference type="EMBL" id="AP019697">
    <property type="protein sequence ID" value="BBK25067.1"/>
    <property type="molecule type" value="Genomic_DNA"/>
</dbReference>
<evidence type="ECO:0000313" key="3">
    <source>
        <dbReference type="Proteomes" id="UP000320585"/>
    </source>
</evidence>
<protein>
    <recommendedName>
        <fullName evidence="4">DUF4321 domain-containing protein</fullName>
    </recommendedName>
</protein>
<proteinExistence type="predicted"/>
<keyword evidence="1" id="KW-0472">Membrane</keyword>
<accession>A0A8D4UUB8</accession>